<keyword evidence="2" id="KW-0539">Nucleus</keyword>
<organism evidence="5">
    <name type="scientific">Rhododendron williamsianum</name>
    <dbReference type="NCBI Taxonomy" id="262921"/>
    <lineage>
        <taxon>Eukaryota</taxon>
        <taxon>Viridiplantae</taxon>
        <taxon>Streptophyta</taxon>
        <taxon>Embryophyta</taxon>
        <taxon>Tracheophyta</taxon>
        <taxon>Spermatophyta</taxon>
        <taxon>Magnoliopsida</taxon>
        <taxon>eudicotyledons</taxon>
        <taxon>Gunneridae</taxon>
        <taxon>Pentapetalae</taxon>
        <taxon>asterids</taxon>
        <taxon>Ericales</taxon>
        <taxon>Ericaceae</taxon>
        <taxon>Ericoideae</taxon>
        <taxon>Rhodoreae</taxon>
        <taxon>Rhododendron</taxon>
    </lineage>
</organism>
<gene>
    <name evidence="5" type="ORF">C3L33_23198</name>
</gene>
<feature type="compositionally biased region" description="Polar residues" evidence="3">
    <location>
        <begin position="26"/>
        <end position="43"/>
    </location>
</feature>
<dbReference type="EMBL" id="QEFC01004994">
    <property type="protein sequence ID" value="KAE9444903.1"/>
    <property type="molecule type" value="Genomic_DNA"/>
</dbReference>
<evidence type="ECO:0000259" key="4">
    <source>
        <dbReference type="Pfam" id="PF07967"/>
    </source>
</evidence>
<feature type="non-terminal residue" evidence="5">
    <location>
        <position position="1"/>
    </location>
</feature>
<evidence type="ECO:0000256" key="2">
    <source>
        <dbReference type="ARBA" id="ARBA00023242"/>
    </source>
</evidence>
<name>A0A6A4K7V7_9ERIC</name>
<evidence type="ECO:0000256" key="1">
    <source>
        <dbReference type="ARBA" id="ARBA00004123"/>
    </source>
</evidence>
<feature type="domain" description="C3HC-type" evidence="4">
    <location>
        <begin position="138"/>
        <end position="191"/>
    </location>
</feature>
<dbReference type="PANTHER" id="PTHR15835">
    <property type="entry name" value="NUCLEAR-INTERACTING PARTNER OF ALK"/>
    <property type="match status" value="1"/>
</dbReference>
<feature type="domain" description="C3HC-type" evidence="4">
    <location>
        <begin position="87"/>
        <end position="130"/>
    </location>
</feature>
<dbReference type="GO" id="GO:0008270">
    <property type="term" value="F:zinc ion binding"/>
    <property type="evidence" value="ECO:0007669"/>
    <property type="project" value="InterPro"/>
</dbReference>
<dbReference type="PANTHER" id="PTHR15835:SF6">
    <property type="entry name" value="ZINC FINGER C3HC-TYPE PROTEIN 1"/>
    <property type="match status" value="1"/>
</dbReference>
<accession>A0A6A4K7V7</accession>
<evidence type="ECO:0000313" key="5">
    <source>
        <dbReference type="EMBL" id="KAE9444903.1"/>
    </source>
</evidence>
<feature type="compositionally biased region" description="Low complexity" evidence="3">
    <location>
        <begin position="619"/>
        <end position="635"/>
    </location>
</feature>
<evidence type="ECO:0000256" key="3">
    <source>
        <dbReference type="SAM" id="MobiDB-lite"/>
    </source>
</evidence>
<protein>
    <recommendedName>
        <fullName evidence="4">C3HC-type domain-containing protein</fullName>
    </recommendedName>
</protein>
<dbReference type="OrthoDB" id="614844at2759"/>
<feature type="region of interest" description="Disordered" evidence="3">
    <location>
        <begin position="562"/>
        <end position="603"/>
    </location>
</feature>
<sequence>MAEESEKRFQAIMDRLFHAPHKPKSKSNPTSNAQPESTSSFRVQLSRGKKRPNEGSVFGQKSRGDMVERLQNSSVSGGSVQTPVCRPWDRGDLMRRLATFKSMTWFAKPQVVSAVNCARRGWVNVDVDTIAFEKAALVFSLKLDNGHKQLCPWIDNTCDEKLSQFPPTPAAVLVDEYKKRFSVLLQLLALPEISFSAIDYMRSPQLENFLRGSSGAGGSSWSPDISQAEHLGNENDRDSSMSYYQLLPSPIVFGICNFADSWRLVAGFGFSTAAAIGAPSLCCSSLAASSACLHSLALCFFAVGLPARFPAGAQKIISLCGWEPRSLPYIVECKDQQYQSSKDAHPPYLSHGVADGHNSSSSIVTYSSIVDETMEANDDPAASNRVQSDPNSVVLDCRLCGASVGLWTFTTVPRPLEFLRLVGCTEIDSEHDSARHEEAVNRGDISTSGTHDLSIVNGVQNKEGTLNTAFTSATSASGKRLNLSLTIAGGPPPAKQNFRATISLPVIGRNLRSRISSDPDFRDRLCANYSFQGGKSHVEMSLMSCLDEDIIEQGNTLADGNCGISSEGSKSGLQGFPGTDTPDSNKEKQVESSPNCADGDSRKDKMLENTENIQAMPVSSSSHIRDSSVSTTSVSETRRDGEIVENDVSTTVQASASSLEQGPVTGTVCGSVVKARLQPVEYAVLPWSIGVKLGFLIEPGKNKDQLPSDKAMEFDPIRQHRHFCPWIASTGNSPSGWQKTLSALQCKKEFFCPSSPNASSSSLIEVDDPVASVKKLFTPPSAKRMKLNPGPRVSFFVLVNGQSISTPIWLLNYGWKQVQVRCLQGLRQHCLSLVHSFNSLKLTFGYREANHAADVLAKQAVLRQHGFVVYIPWVLYKPTNYSGGSIKTLIGCTDRRYSDGRISLEEFLQKFWSTDGIGHHQPTAPVHTQPDGMERTVTWNKGKHGSGLRFTGGTAVGRNRPWLSSSICNRVSIATAVGTGFYKLNPQPEGRSSFPNRSYRGSAMAVALSSEPHGSELYGFVSVLPGLAGGDVPYCFICARTEARQPQMEFVLHIEGSSSELDHTRLKLYVGLD</sequence>
<comment type="subcellular location">
    <subcellularLocation>
        <location evidence="1">Nucleus</location>
    </subcellularLocation>
</comment>
<feature type="region of interest" description="Disordered" evidence="3">
    <location>
        <begin position="1"/>
        <end position="64"/>
    </location>
</feature>
<comment type="caution">
    <text evidence="5">The sequence shown here is derived from an EMBL/GenBank/DDBJ whole genome shotgun (WGS) entry which is preliminary data.</text>
</comment>
<proteinExistence type="predicted"/>
<feature type="compositionally biased region" description="Polar residues" evidence="3">
    <location>
        <begin position="562"/>
        <end position="572"/>
    </location>
</feature>
<reference evidence="5" key="1">
    <citation type="journal article" date="2019" name="Genome Biol. Evol.">
        <title>The Rhododendron genome and chromosomal organization provide insight into shared whole-genome duplications across the heath family (Ericaceae).</title>
        <authorList>
            <person name="Soza V.L."/>
            <person name="Lindsley D."/>
            <person name="Waalkes A."/>
            <person name="Ramage E."/>
            <person name="Patwardhan R.P."/>
            <person name="Burton J.N."/>
            <person name="Adey A."/>
            <person name="Kumar A."/>
            <person name="Qiu R."/>
            <person name="Shendure J."/>
            <person name="Hall B."/>
        </authorList>
    </citation>
    <scope>NUCLEOTIDE SEQUENCE</scope>
    <source>
        <strain evidence="5">RSF 1966-606</strain>
    </source>
</reference>
<dbReference type="GO" id="GO:0005634">
    <property type="term" value="C:nucleus"/>
    <property type="evidence" value="ECO:0007669"/>
    <property type="project" value="UniProtKB-SubCell"/>
</dbReference>
<feature type="region of interest" description="Disordered" evidence="3">
    <location>
        <begin position="617"/>
        <end position="639"/>
    </location>
</feature>
<dbReference type="Pfam" id="PF07967">
    <property type="entry name" value="zf-C3HC"/>
    <property type="match status" value="2"/>
</dbReference>
<dbReference type="AlphaFoldDB" id="A0A6A4K7V7"/>
<dbReference type="InterPro" id="IPR012935">
    <property type="entry name" value="NuBaID_N"/>
</dbReference>